<dbReference type="PATRIC" id="fig|1301098.3.peg.4211"/>
<gene>
    <name evidence="1" type="ORF">PKB_4205</name>
</gene>
<reference evidence="1 2" key="1">
    <citation type="submission" date="2013-03" db="EMBL/GenBank/DDBJ databases">
        <authorList>
            <person name="Linke B."/>
        </authorList>
    </citation>
    <scope>NUCLEOTIDE SEQUENCE [LARGE SCALE GENOMIC DNA]</scope>
    <source>
        <strain evidence="1 2">B13</strain>
    </source>
</reference>
<dbReference type="STRING" id="1301098.PKB_4205"/>
<evidence type="ECO:0000313" key="1">
    <source>
        <dbReference type="EMBL" id="CDF85530.1"/>
    </source>
</evidence>
<dbReference type="InterPro" id="IPR032720">
    <property type="entry name" value="Cys_rich_CWC"/>
</dbReference>
<dbReference type="KEGG" id="pkc:PKB_4205"/>
<keyword evidence="2" id="KW-1185">Reference proteome</keyword>
<name>A0A024HKH3_PSEKB</name>
<dbReference type="OrthoDB" id="8912324at2"/>
<organism evidence="1 2">
    <name type="scientific">Pseudomonas knackmussii (strain DSM 6978 / CCUG 54928 / LMG 23759 / B13)</name>
    <dbReference type="NCBI Taxonomy" id="1301098"/>
    <lineage>
        <taxon>Bacteria</taxon>
        <taxon>Pseudomonadati</taxon>
        <taxon>Pseudomonadota</taxon>
        <taxon>Gammaproteobacteria</taxon>
        <taxon>Pseudomonadales</taxon>
        <taxon>Pseudomonadaceae</taxon>
        <taxon>Pseudomonas</taxon>
    </lineage>
</organism>
<reference evidence="1 2" key="2">
    <citation type="submission" date="2014-05" db="EMBL/GenBank/DDBJ databases">
        <title>Genome sequence of the 3-chlorobenzoate degrading bacterium Pseudomonas knackmussii B13 shows multiple evidence for horizontal gene transfer.</title>
        <authorList>
            <person name="Miyazaki R."/>
            <person name="Bertelli C."/>
            <person name="Falquet L."/>
            <person name="Robinson-Rechavi M."/>
            <person name="Gharib W."/>
            <person name="Roy S."/>
            <person name="Van der Meer J.R."/>
        </authorList>
    </citation>
    <scope>NUCLEOTIDE SEQUENCE [LARGE SCALE GENOMIC DNA]</scope>
    <source>
        <strain evidence="1 2">B13</strain>
    </source>
</reference>
<dbReference type="AlphaFoldDB" id="A0A024HKH3"/>
<dbReference type="Proteomes" id="UP000025241">
    <property type="component" value="Chromosome I"/>
</dbReference>
<dbReference type="EMBL" id="HG322950">
    <property type="protein sequence ID" value="CDF85530.1"/>
    <property type="molecule type" value="Genomic_DNA"/>
</dbReference>
<dbReference type="eggNOG" id="ENOG5033A7N">
    <property type="taxonomic scope" value="Bacteria"/>
</dbReference>
<dbReference type="Pfam" id="PF14375">
    <property type="entry name" value="Cys_rich_CWC"/>
    <property type="match status" value="1"/>
</dbReference>
<protein>
    <recommendedName>
        <fullName evidence="3">DNA or RNA helicase of superfamily II</fullName>
    </recommendedName>
</protein>
<evidence type="ECO:0000313" key="2">
    <source>
        <dbReference type="Proteomes" id="UP000025241"/>
    </source>
</evidence>
<dbReference type="RefSeq" id="WP_043254094.1">
    <property type="nucleotide sequence ID" value="NZ_HG322950.1"/>
</dbReference>
<evidence type="ECO:0008006" key="3">
    <source>
        <dbReference type="Google" id="ProtNLM"/>
    </source>
</evidence>
<dbReference type="HOGENOM" id="CLU_141656_1_0_6"/>
<proteinExistence type="predicted"/>
<accession>A0A024HKH3</accession>
<sequence>MTDIDPTRCPLCGQRNRCAQADPAADGTSCWCFETAIDPVALQRIAPESVDRACLCPRCAQNLPPEDEPT</sequence>